<feature type="non-terminal residue" evidence="1">
    <location>
        <position position="250"/>
    </location>
</feature>
<organism evidence="1 2">
    <name type="scientific">Malikia granosa</name>
    <dbReference type="NCBI Taxonomy" id="263067"/>
    <lineage>
        <taxon>Bacteria</taxon>
        <taxon>Pseudomonadati</taxon>
        <taxon>Pseudomonadota</taxon>
        <taxon>Betaproteobacteria</taxon>
        <taxon>Burkholderiales</taxon>
        <taxon>Comamonadaceae</taxon>
        <taxon>Malikia</taxon>
    </lineage>
</organism>
<protein>
    <submittedName>
        <fullName evidence="1">Uncharacterized protein</fullName>
    </submittedName>
</protein>
<proteinExistence type="predicted"/>
<dbReference type="Proteomes" id="UP000238589">
    <property type="component" value="Unassembled WGS sequence"/>
</dbReference>
<sequence>MAPAIIALLSESEETLSTYLKFILQDYIEIIKKDEEKTDKAFEFYELTKEEVKIKVRSIKNSKINSPEYKLQLLYPRAFDYIRSYDDDPRLKISKEFRVIFGSSKNHALRLESSSRKYLEFSILDTNVENFLVNGICSSTATRGQYSKRNIYFQIEARINPNNTRSVLLSTRLYLGPTNENFSLRNEICSKIRHEFSEESITNAGPIYTRIKNFENFETTAEESLHVLNNMKSKYENESNAIKWLCCNIQ</sequence>
<comment type="caution">
    <text evidence="1">The sequence shown here is derived from an EMBL/GenBank/DDBJ whole genome shotgun (WGS) entry which is preliminary data.</text>
</comment>
<keyword evidence="2" id="KW-1185">Reference proteome</keyword>
<evidence type="ECO:0000313" key="2">
    <source>
        <dbReference type="Proteomes" id="UP000238589"/>
    </source>
</evidence>
<name>A0A2S9K030_9BURK</name>
<dbReference type="AlphaFoldDB" id="A0A2S9K030"/>
<evidence type="ECO:0000313" key="1">
    <source>
        <dbReference type="EMBL" id="PRD63809.1"/>
    </source>
</evidence>
<dbReference type="EMBL" id="PVLQ01000157">
    <property type="protein sequence ID" value="PRD63809.1"/>
    <property type="molecule type" value="Genomic_DNA"/>
</dbReference>
<reference evidence="1 2" key="1">
    <citation type="submission" date="2018-03" db="EMBL/GenBank/DDBJ databases">
        <title>Comparative genomics illustrates the genes involved in a hyperalkaliphilic mechanisms of Serpentinomonas isolated from highly-alkaline calcium-rich serpentinized springs.</title>
        <authorList>
            <person name="Suzuki S."/>
            <person name="Ishii S."/>
            <person name="Walworth N."/>
            <person name="Bird L."/>
            <person name="Kuenen J.G."/>
            <person name="Nealson K.H."/>
        </authorList>
    </citation>
    <scope>NUCLEOTIDE SEQUENCE [LARGE SCALE GENOMIC DNA]</scope>
    <source>
        <strain evidence="1 2">P1</strain>
    </source>
</reference>
<gene>
    <name evidence="1" type="ORF">C6P64_17755</name>
</gene>
<accession>A0A2S9K030</accession>